<dbReference type="GO" id="GO:0016787">
    <property type="term" value="F:hydrolase activity"/>
    <property type="evidence" value="ECO:0007669"/>
    <property type="project" value="UniProtKB-KW"/>
</dbReference>
<dbReference type="Pfam" id="PF00753">
    <property type="entry name" value="Lactamase_B"/>
    <property type="match status" value="1"/>
</dbReference>
<gene>
    <name evidence="3" type="ORF">EEJ42_11420</name>
</gene>
<dbReference type="SUPFAM" id="SSF56281">
    <property type="entry name" value="Metallo-hydrolase/oxidoreductase"/>
    <property type="match status" value="1"/>
</dbReference>
<feature type="region of interest" description="Disordered" evidence="1">
    <location>
        <begin position="92"/>
        <end position="119"/>
    </location>
</feature>
<comment type="caution">
    <text evidence="3">The sequence shown here is derived from an EMBL/GenBank/DDBJ whole genome shotgun (WGS) entry which is preliminary data.</text>
</comment>
<feature type="compositionally biased region" description="Pro residues" evidence="1">
    <location>
        <begin position="94"/>
        <end position="109"/>
    </location>
</feature>
<dbReference type="InterPro" id="IPR001279">
    <property type="entry name" value="Metallo-B-lactamas"/>
</dbReference>
<keyword evidence="4" id="KW-1185">Reference proteome</keyword>
<evidence type="ECO:0000313" key="3">
    <source>
        <dbReference type="EMBL" id="RNG28760.1"/>
    </source>
</evidence>
<dbReference type="AlphaFoldDB" id="A0A3M8WH51"/>
<sequence>MWSPISSTLIYGNRDAILVDPVTTVRQAAAPVEWVESFDRNLTTIYVTHGLGDQWFGLATIPERFPKARPVATPAVVEHMSKQMEPSFVESFWPPVPRPDPAPHRPAAPPHRRRRDHGR</sequence>
<feature type="domain" description="Metallo-beta-lactamase" evidence="2">
    <location>
        <begin position="3"/>
        <end position="102"/>
    </location>
</feature>
<evidence type="ECO:0000256" key="1">
    <source>
        <dbReference type="SAM" id="MobiDB-lite"/>
    </source>
</evidence>
<dbReference type="Gene3D" id="3.60.15.10">
    <property type="entry name" value="Ribonuclease Z/Hydroxyacylglutathione hydrolase-like"/>
    <property type="match status" value="1"/>
</dbReference>
<dbReference type="EMBL" id="RIBZ01000154">
    <property type="protein sequence ID" value="RNG28760.1"/>
    <property type="molecule type" value="Genomic_DNA"/>
</dbReference>
<dbReference type="Proteomes" id="UP000275401">
    <property type="component" value="Unassembled WGS sequence"/>
</dbReference>
<feature type="compositionally biased region" description="Basic residues" evidence="1">
    <location>
        <begin position="110"/>
        <end position="119"/>
    </location>
</feature>
<name>A0A3M8WH51_9ACTN</name>
<reference evidence="3 4" key="1">
    <citation type="submission" date="2018-11" db="EMBL/GenBank/DDBJ databases">
        <title>The Potential of Streptomyces as Biocontrol Agents against the Tomato grey mould, Botrytis cinerea (Gray mold) Frontiers in Microbiology.</title>
        <authorList>
            <person name="Li D."/>
        </authorList>
    </citation>
    <scope>NUCLEOTIDE SEQUENCE [LARGE SCALE GENOMIC DNA]</scope>
    <source>
        <strain evidence="3 4">NEAU-LD23</strain>
    </source>
</reference>
<dbReference type="InterPro" id="IPR036866">
    <property type="entry name" value="RibonucZ/Hydroxyglut_hydro"/>
</dbReference>
<organism evidence="3 4">
    <name type="scientific">Streptomyces botrytidirepellens</name>
    <dbReference type="NCBI Taxonomy" id="2486417"/>
    <lineage>
        <taxon>Bacteria</taxon>
        <taxon>Bacillati</taxon>
        <taxon>Actinomycetota</taxon>
        <taxon>Actinomycetes</taxon>
        <taxon>Kitasatosporales</taxon>
        <taxon>Streptomycetaceae</taxon>
        <taxon>Streptomyces</taxon>
    </lineage>
</organism>
<proteinExistence type="predicted"/>
<protein>
    <submittedName>
        <fullName evidence="3">MBL fold metallo-hydrolase</fullName>
    </submittedName>
</protein>
<accession>A0A3M8WH51</accession>
<evidence type="ECO:0000313" key="4">
    <source>
        <dbReference type="Proteomes" id="UP000275401"/>
    </source>
</evidence>
<evidence type="ECO:0000259" key="2">
    <source>
        <dbReference type="Pfam" id="PF00753"/>
    </source>
</evidence>
<keyword evidence="3" id="KW-0378">Hydrolase</keyword>